<feature type="compositionally biased region" description="Polar residues" evidence="1">
    <location>
        <begin position="35"/>
        <end position="56"/>
    </location>
</feature>
<evidence type="ECO:0000313" key="2">
    <source>
        <dbReference type="EMBL" id="SVD26130.1"/>
    </source>
</evidence>
<dbReference type="AlphaFoldDB" id="A0A382TVN6"/>
<evidence type="ECO:0000256" key="1">
    <source>
        <dbReference type="SAM" id="MobiDB-lite"/>
    </source>
</evidence>
<feature type="region of interest" description="Disordered" evidence="1">
    <location>
        <begin position="1"/>
        <end position="56"/>
    </location>
</feature>
<name>A0A382TVN6_9ZZZZ</name>
<dbReference type="EMBL" id="UINC01139528">
    <property type="protein sequence ID" value="SVD26130.1"/>
    <property type="molecule type" value="Genomic_DNA"/>
</dbReference>
<sequence length="56" mass="6031">MPSIKLKALQRKTNHKTVSGHPHHHKLTSHPPGKTSPSKCGPQPSQTAMASKSNIV</sequence>
<accession>A0A382TVN6</accession>
<gene>
    <name evidence="2" type="ORF">METZ01_LOCUS378984</name>
</gene>
<reference evidence="2" key="1">
    <citation type="submission" date="2018-05" db="EMBL/GenBank/DDBJ databases">
        <authorList>
            <person name="Lanie J.A."/>
            <person name="Ng W.-L."/>
            <person name="Kazmierczak K.M."/>
            <person name="Andrzejewski T.M."/>
            <person name="Davidsen T.M."/>
            <person name="Wayne K.J."/>
            <person name="Tettelin H."/>
            <person name="Glass J.I."/>
            <person name="Rusch D."/>
            <person name="Podicherti R."/>
            <person name="Tsui H.-C.T."/>
            <person name="Winkler M.E."/>
        </authorList>
    </citation>
    <scope>NUCLEOTIDE SEQUENCE</scope>
</reference>
<proteinExistence type="predicted"/>
<feature type="non-terminal residue" evidence="2">
    <location>
        <position position="56"/>
    </location>
</feature>
<organism evidence="2">
    <name type="scientific">marine metagenome</name>
    <dbReference type="NCBI Taxonomy" id="408172"/>
    <lineage>
        <taxon>unclassified sequences</taxon>
        <taxon>metagenomes</taxon>
        <taxon>ecological metagenomes</taxon>
    </lineage>
</organism>
<protein>
    <submittedName>
        <fullName evidence="2">Uncharacterized protein</fullName>
    </submittedName>
</protein>